<dbReference type="EMBL" id="QVQA01000037">
    <property type="protein sequence ID" value="KAF5099117.1"/>
    <property type="molecule type" value="Genomic_DNA"/>
</dbReference>
<accession>A0ACB6V624</accession>
<keyword evidence="2" id="KW-1185">Reference proteome</keyword>
<sequence length="577" mass="62355">MVEVSLIVGKLDASLALLLTKEHHLIEFPTILLPKDVQAGSIVKISCERDEPAEQADKESFLETQDQIMQTFGTFSPKSPNLRVRNVTETSAVLEWDPIEVATAEVISLTLFKNGARFGIIPSPLTRTAIKLSGLAIDTAYTFELVLATTAGTYHSEELRVKTHKMTDLTGITLCVGTIEDTDIDRADLEETIRNIGAKPLQDKVQLDTTHFVCTVGEGDQWKRALAMNIPVVRPEWIKACEAERRLVSVRAYYLNADPKLRPPVQRSRAASQVTQASGELGHRRAVSEITDGPAKPNHPVNNIPQSVPEESEETEEIPKQHEVAQEKAPEPAEEKLTRPVSETPIVEEDAAATEATPEAAEEKVSVTEVPTKIPELTTEADSAAQDNISSEVQEATPVENETQSDPAAEIAPIAEEKAEETVKPEEPSPVSEESTITEPAAEAEAEVEAPVEKTEAEVEAPVEKAEAEVEAPVEKTEEDGDMISNGDLGGDLAQDAPEPVTAKTLTQQPELVDENGNEEDGDIADLAETPVNTDEPAPLSKNAKKNQKKKAKKAAAAAAAAEADKKDDGDLEEVAL</sequence>
<name>A0ACB6V624_9ASCO</name>
<comment type="caution">
    <text evidence="1">The sequence shown here is derived from an EMBL/GenBank/DDBJ whole genome shotgun (WGS) entry which is preliminary data.</text>
</comment>
<organism evidence="1 2">
    <name type="scientific">Geotrichum galactomycetum</name>
    <dbReference type="NCBI Taxonomy" id="27317"/>
    <lineage>
        <taxon>Eukaryota</taxon>
        <taxon>Fungi</taxon>
        <taxon>Dikarya</taxon>
        <taxon>Ascomycota</taxon>
        <taxon>Saccharomycotina</taxon>
        <taxon>Dipodascomycetes</taxon>
        <taxon>Dipodascales</taxon>
        <taxon>Dipodascaceae</taxon>
        <taxon>Geotrichum</taxon>
    </lineage>
</organism>
<reference evidence="1 2" key="1">
    <citation type="journal article" date="2020" name="Front. Microbiol.">
        <title>Phenotypic and Genetic Characterization of the Cheese Ripening Yeast Geotrichum candidum.</title>
        <authorList>
            <person name="Perkins V."/>
            <person name="Vignola S."/>
            <person name="Lessard M.H."/>
            <person name="Plante P.L."/>
            <person name="Corbeil J."/>
            <person name="Dugat-Bony E."/>
            <person name="Frenette M."/>
            <person name="Labrie S."/>
        </authorList>
    </citation>
    <scope>NUCLEOTIDE SEQUENCE [LARGE SCALE GENOMIC DNA]</scope>
    <source>
        <strain evidence="1 2">LMA-1147</strain>
    </source>
</reference>
<protein>
    <submittedName>
        <fullName evidence="1">Uncharacterized protein</fullName>
    </submittedName>
</protein>
<gene>
    <name evidence="1" type="ORF">D0Z00_001781</name>
</gene>
<evidence type="ECO:0000313" key="1">
    <source>
        <dbReference type="EMBL" id="KAF5099117.1"/>
    </source>
</evidence>
<dbReference type="Proteomes" id="UP000744676">
    <property type="component" value="Unassembled WGS sequence"/>
</dbReference>
<evidence type="ECO:0000313" key="2">
    <source>
        <dbReference type="Proteomes" id="UP000744676"/>
    </source>
</evidence>
<proteinExistence type="predicted"/>